<name>V4BDM9_LOTGI</name>
<dbReference type="Proteomes" id="UP000030746">
    <property type="component" value="Unassembled WGS sequence"/>
</dbReference>
<proteinExistence type="predicted"/>
<dbReference type="HOGENOM" id="CLU_533508_0_0_1"/>
<gene>
    <name evidence="2" type="ORF">LOTGIDRAFT_166848</name>
</gene>
<dbReference type="CTD" id="20240456"/>
<feature type="compositionally biased region" description="Polar residues" evidence="1">
    <location>
        <begin position="227"/>
        <end position="283"/>
    </location>
</feature>
<organism evidence="2 3">
    <name type="scientific">Lottia gigantea</name>
    <name type="common">Giant owl limpet</name>
    <dbReference type="NCBI Taxonomy" id="225164"/>
    <lineage>
        <taxon>Eukaryota</taxon>
        <taxon>Metazoa</taxon>
        <taxon>Spiralia</taxon>
        <taxon>Lophotrochozoa</taxon>
        <taxon>Mollusca</taxon>
        <taxon>Gastropoda</taxon>
        <taxon>Patellogastropoda</taxon>
        <taxon>Lottioidea</taxon>
        <taxon>Lottiidae</taxon>
        <taxon>Lottia</taxon>
    </lineage>
</organism>
<evidence type="ECO:0000256" key="1">
    <source>
        <dbReference type="SAM" id="MobiDB-lite"/>
    </source>
</evidence>
<evidence type="ECO:0000313" key="3">
    <source>
        <dbReference type="Proteomes" id="UP000030746"/>
    </source>
</evidence>
<feature type="compositionally biased region" description="Basic and acidic residues" evidence="1">
    <location>
        <begin position="453"/>
        <end position="472"/>
    </location>
</feature>
<feature type="region of interest" description="Disordered" evidence="1">
    <location>
        <begin position="442"/>
        <end position="511"/>
    </location>
</feature>
<feature type="region of interest" description="Disordered" evidence="1">
    <location>
        <begin position="164"/>
        <end position="211"/>
    </location>
</feature>
<dbReference type="KEGG" id="lgi:LOTGIDRAFT_166848"/>
<feature type="compositionally biased region" description="Polar residues" evidence="1">
    <location>
        <begin position="173"/>
        <end position="196"/>
    </location>
</feature>
<sequence>MAATKARSRFKNAVYRVVRSEYQLERRLELINAFINHNLREELYLASGVGEKDKPMWKVIETNMLLQEHAVNLEENRLLWKQWNRGNQTEGKPCSKNPVPHVCICDQNIVPKSKRKKKKGRGTGLPAWYKRDKETTDEDRYCCCCCKSRDRTATPVPIVEVKHDDTSSDHSESLVSSATSSNTNSFVNSKSTTVSKPGSVGSKAGSTVSKSGNVGLKTEKVVKNWLKNNGSNLKTRNAVSKTGSERSVASANKSLGITNDRNSRQSSDVSAKQSTIVGLNNNGKIAPKSPSLKPPGTISVKSVEDDQINQSKSMVAEDKQTNKPRNLLLDVPEYHTSTISMSGPHTATTNESVSGDTSAEVTTVDVAVNTILSYPEPKPPVDDIFSRIKKKPVESQSPKSMVRKNDSLKPGNTLKIYKMANRDIQKKLAQQKAAREETEKAVLGLTSQNDLGDTEKEESPKENNIESETKTDDEVESDVENASITDRETESDVNFDVPKGTEKKSSTCRIM</sequence>
<protein>
    <submittedName>
        <fullName evidence="2">Uncharacterized protein</fullName>
    </submittedName>
</protein>
<dbReference type="AlphaFoldDB" id="V4BDM9"/>
<feature type="region of interest" description="Disordered" evidence="1">
    <location>
        <begin position="227"/>
        <end position="306"/>
    </location>
</feature>
<feature type="region of interest" description="Disordered" evidence="1">
    <location>
        <begin position="337"/>
        <end position="358"/>
    </location>
</feature>
<keyword evidence="3" id="KW-1185">Reference proteome</keyword>
<accession>V4BDM9</accession>
<evidence type="ECO:0000313" key="2">
    <source>
        <dbReference type="EMBL" id="ESO86844.1"/>
    </source>
</evidence>
<dbReference type="RefSeq" id="XP_009062538.1">
    <property type="nucleotide sequence ID" value="XM_009064290.1"/>
</dbReference>
<dbReference type="EMBL" id="KB202990">
    <property type="protein sequence ID" value="ESO86844.1"/>
    <property type="molecule type" value="Genomic_DNA"/>
</dbReference>
<reference evidence="2 3" key="1">
    <citation type="journal article" date="2013" name="Nature">
        <title>Insights into bilaterian evolution from three spiralian genomes.</title>
        <authorList>
            <person name="Simakov O."/>
            <person name="Marletaz F."/>
            <person name="Cho S.J."/>
            <person name="Edsinger-Gonzales E."/>
            <person name="Havlak P."/>
            <person name="Hellsten U."/>
            <person name="Kuo D.H."/>
            <person name="Larsson T."/>
            <person name="Lv J."/>
            <person name="Arendt D."/>
            <person name="Savage R."/>
            <person name="Osoegawa K."/>
            <person name="de Jong P."/>
            <person name="Grimwood J."/>
            <person name="Chapman J.A."/>
            <person name="Shapiro H."/>
            <person name="Aerts A."/>
            <person name="Otillar R.P."/>
            <person name="Terry A.Y."/>
            <person name="Boore J.L."/>
            <person name="Grigoriev I.V."/>
            <person name="Lindberg D.R."/>
            <person name="Seaver E.C."/>
            <person name="Weisblat D.A."/>
            <person name="Putnam N.H."/>
            <person name="Rokhsar D.S."/>
        </authorList>
    </citation>
    <scope>NUCLEOTIDE SEQUENCE [LARGE SCALE GENOMIC DNA]</scope>
</reference>
<dbReference type="GeneID" id="20240456"/>